<sequence>MEHRGIHDRLLRTLMVVIMAGMALSEMSAQFDGRFSQYMHMKTFYNPAAVGEQQLMRVYGAQRLDWIGIKNAPRTTLFTANTPFKVKKTEHAAGLQFVNDMFGIFSNQQINLQYAYRFVFEYGTLHVGANIGVINIICYGDSVKMVESEYHSEANADPAVPTGTQSGVGFDMGLGVYFHNDHWYSGVSVLHIPGTRVRLGDRYGFSIRQMLSAMGGYNFTFADGLYRLQPSAIFYTDFASWQIQLSALLRYRDKFWGGLAYSYQNAVSIILGAEIISGLELGYCYDIPASDFIRETHGSHEIFLSYEFNLFVNKKDGKHKSIRLL</sequence>
<evidence type="ECO:0000313" key="1">
    <source>
        <dbReference type="EMBL" id="MBO8440559.1"/>
    </source>
</evidence>
<evidence type="ECO:0000313" key="2">
    <source>
        <dbReference type="Proteomes" id="UP000712007"/>
    </source>
</evidence>
<dbReference type="EMBL" id="JADIMV010000135">
    <property type="protein sequence ID" value="MBO8440559.1"/>
    <property type="molecule type" value="Genomic_DNA"/>
</dbReference>
<organism evidence="1 2">
    <name type="scientific">Candidatus Aphodosoma intestinipullorum</name>
    <dbReference type="NCBI Taxonomy" id="2840674"/>
    <lineage>
        <taxon>Bacteria</taxon>
        <taxon>Pseudomonadati</taxon>
        <taxon>Bacteroidota</taxon>
        <taxon>Bacteroidia</taxon>
        <taxon>Bacteroidales</taxon>
        <taxon>Candidatus Aphodosoma</taxon>
    </lineage>
</organism>
<reference evidence="1" key="1">
    <citation type="submission" date="2020-10" db="EMBL/GenBank/DDBJ databases">
        <authorList>
            <person name="Gilroy R."/>
        </authorList>
    </citation>
    <scope>NUCLEOTIDE SEQUENCE</scope>
    <source>
        <strain evidence="1">3924</strain>
    </source>
</reference>
<comment type="caution">
    <text evidence="1">The sequence shown here is derived from an EMBL/GenBank/DDBJ whole genome shotgun (WGS) entry which is preliminary data.</text>
</comment>
<gene>
    <name evidence="1" type="ORF">IAC51_07915</name>
</gene>
<protein>
    <submittedName>
        <fullName evidence="1">PorP/SprF family type IX secretion system membrane protein</fullName>
    </submittedName>
</protein>
<dbReference type="Proteomes" id="UP000712007">
    <property type="component" value="Unassembled WGS sequence"/>
</dbReference>
<reference evidence="1" key="2">
    <citation type="journal article" date="2021" name="PeerJ">
        <title>Extensive microbial diversity within the chicken gut microbiome revealed by metagenomics and culture.</title>
        <authorList>
            <person name="Gilroy R."/>
            <person name="Ravi A."/>
            <person name="Getino M."/>
            <person name="Pursley I."/>
            <person name="Horton D.L."/>
            <person name="Alikhan N.F."/>
            <person name="Baker D."/>
            <person name="Gharbi K."/>
            <person name="Hall N."/>
            <person name="Watson M."/>
            <person name="Adriaenssens E.M."/>
            <person name="Foster-Nyarko E."/>
            <person name="Jarju S."/>
            <person name="Secka A."/>
            <person name="Antonio M."/>
            <person name="Oren A."/>
            <person name="Chaudhuri R.R."/>
            <person name="La Ragione R."/>
            <person name="Hildebrand F."/>
            <person name="Pallen M.J."/>
        </authorList>
    </citation>
    <scope>NUCLEOTIDE SEQUENCE</scope>
    <source>
        <strain evidence="1">3924</strain>
    </source>
</reference>
<dbReference type="InterPro" id="IPR019861">
    <property type="entry name" value="PorP/SprF_Bacteroidetes"/>
</dbReference>
<dbReference type="AlphaFoldDB" id="A0A940DNM8"/>
<dbReference type="Pfam" id="PF11751">
    <property type="entry name" value="PorP_SprF"/>
    <property type="match status" value="1"/>
</dbReference>
<accession>A0A940DNM8</accession>
<proteinExistence type="predicted"/>
<dbReference type="NCBIfam" id="TIGR03519">
    <property type="entry name" value="T9SS_PorP_fam"/>
    <property type="match status" value="1"/>
</dbReference>
<name>A0A940DNM8_9BACT</name>